<proteinExistence type="inferred from homology"/>
<dbReference type="Gene3D" id="3.20.20.140">
    <property type="entry name" value="Metal-dependent hydrolases"/>
    <property type="match status" value="1"/>
</dbReference>
<dbReference type="EMBL" id="JAGTTL010000006">
    <property type="protein sequence ID" value="KAK6321354.1"/>
    <property type="molecule type" value="Genomic_DNA"/>
</dbReference>
<feature type="region of interest" description="Disordered" evidence="3">
    <location>
        <begin position="1"/>
        <end position="96"/>
    </location>
</feature>
<evidence type="ECO:0000313" key="5">
    <source>
        <dbReference type="Proteomes" id="UP001356427"/>
    </source>
</evidence>
<sequence>MPAAMVTEKDPQVYGMGPAGLHGHLFPPLTQEMSEASPNDPNTSKAQGMSHSTLGVTPRLPPPKSAPCSPAPTAPDQTPRRYSNGGPSLPFPSSSTSGCYDNCATTRRMSVGAEPIWGCDPSQRRASQLGFVDTHCHLDMLWGKLGFRRTFARFRSLHQSSFPPEFQDFCNPQIIVREALWEGLLVEELHSLRKRSAWTTPTRTPSTHLGRKKEVFQRQLKVAVAMNKPLVIHCRDTDDDMLVIMKKCVPRDYKITVSPTVTQ</sequence>
<gene>
    <name evidence="4" type="ORF">J4Q44_G00083300</name>
</gene>
<dbReference type="AlphaFoldDB" id="A0AAN8M3Q6"/>
<dbReference type="InterPro" id="IPR032466">
    <property type="entry name" value="Metal_Hydrolase"/>
</dbReference>
<dbReference type="InterPro" id="IPR001130">
    <property type="entry name" value="TatD-like"/>
</dbReference>
<name>A0AAN8M3Q6_9TELE</name>
<organism evidence="4 5">
    <name type="scientific">Coregonus suidteri</name>
    <dbReference type="NCBI Taxonomy" id="861788"/>
    <lineage>
        <taxon>Eukaryota</taxon>
        <taxon>Metazoa</taxon>
        <taxon>Chordata</taxon>
        <taxon>Craniata</taxon>
        <taxon>Vertebrata</taxon>
        <taxon>Euteleostomi</taxon>
        <taxon>Actinopterygii</taxon>
        <taxon>Neopterygii</taxon>
        <taxon>Teleostei</taxon>
        <taxon>Protacanthopterygii</taxon>
        <taxon>Salmoniformes</taxon>
        <taxon>Salmonidae</taxon>
        <taxon>Coregoninae</taxon>
        <taxon>Coregonus</taxon>
    </lineage>
</organism>
<dbReference type="Pfam" id="PF01026">
    <property type="entry name" value="TatD_DNase"/>
    <property type="match status" value="1"/>
</dbReference>
<evidence type="ECO:0000313" key="4">
    <source>
        <dbReference type="EMBL" id="KAK6321354.1"/>
    </source>
</evidence>
<dbReference type="SUPFAM" id="SSF51556">
    <property type="entry name" value="Metallo-dependent hydrolases"/>
    <property type="match status" value="1"/>
</dbReference>
<dbReference type="PANTHER" id="PTHR46363">
    <property type="entry name" value="DEOXYRIBONUCLEASE TATDN2-RELATED"/>
    <property type="match status" value="1"/>
</dbReference>
<feature type="compositionally biased region" description="Pro residues" evidence="3">
    <location>
        <begin position="59"/>
        <end position="73"/>
    </location>
</feature>
<dbReference type="PROSITE" id="PS01137">
    <property type="entry name" value="TATD_1"/>
    <property type="match status" value="1"/>
</dbReference>
<accession>A0AAN8M3Q6</accession>
<keyword evidence="2" id="KW-0378">Hydrolase</keyword>
<evidence type="ECO:0000256" key="3">
    <source>
        <dbReference type="SAM" id="MobiDB-lite"/>
    </source>
</evidence>
<evidence type="ECO:0000256" key="1">
    <source>
        <dbReference type="ARBA" id="ARBA00009275"/>
    </source>
</evidence>
<dbReference type="PROSITE" id="PS01090">
    <property type="entry name" value="TATD_2"/>
    <property type="match status" value="1"/>
</dbReference>
<reference evidence="4 5" key="1">
    <citation type="submission" date="2021-04" db="EMBL/GenBank/DDBJ databases">
        <authorList>
            <person name="De Guttry C."/>
            <person name="Zahm M."/>
            <person name="Klopp C."/>
            <person name="Cabau C."/>
            <person name="Louis A."/>
            <person name="Berthelot C."/>
            <person name="Parey E."/>
            <person name="Roest Crollius H."/>
            <person name="Montfort J."/>
            <person name="Robinson-Rechavi M."/>
            <person name="Bucao C."/>
            <person name="Bouchez O."/>
            <person name="Gislard M."/>
            <person name="Lluch J."/>
            <person name="Milhes M."/>
            <person name="Lampietro C."/>
            <person name="Lopez Roques C."/>
            <person name="Donnadieu C."/>
            <person name="Braasch I."/>
            <person name="Desvignes T."/>
            <person name="Postlethwait J."/>
            <person name="Bobe J."/>
            <person name="Wedekind C."/>
            <person name="Guiguen Y."/>
        </authorList>
    </citation>
    <scope>NUCLEOTIDE SEQUENCE [LARGE SCALE GENOMIC DNA]</scope>
    <source>
        <strain evidence="4">Cs_M1</strain>
        <tissue evidence="4">Blood</tissue>
    </source>
</reference>
<comment type="similarity">
    <text evidence="1">Belongs to the metallo-dependent hydrolases superfamily. TatD-type hydrolase family.</text>
</comment>
<dbReference type="GO" id="GO:0016788">
    <property type="term" value="F:hydrolase activity, acting on ester bonds"/>
    <property type="evidence" value="ECO:0007669"/>
    <property type="project" value="InterPro"/>
</dbReference>
<dbReference type="PANTHER" id="PTHR46363:SF1">
    <property type="entry name" value="DEOXYRIBONUCLEASE TATDN2-RELATED"/>
    <property type="match status" value="1"/>
</dbReference>
<keyword evidence="5" id="KW-1185">Reference proteome</keyword>
<evidence type="ECO:0000256" key="2">
    <source>
        <dbReference type="ARBA" id="ARBA00022801"/>
    </source>
</evidence>
<dbReference type="InterPro" id="IPR018228">
    <property type="entry name" value="DNase_TatD-rel_CS"/>
</dbReference>
<feature type="compositionally biased region" description="Polar residues" evidence="3">
    <location>
        <begin position="31"/>
        <end position="55"/>
    </location>
</feature>
<comment type="caution">
    <text evidence="4">The sequence shown here is derived from an EMBL/GenBank/DDBJ whole genome shotgun (WGS) entry which is preliminary data.</text>
</comment>
<protein>
    <submittedName>
        <fullName evidence="4">Uncharacterized protein</fullName>
    </submittedName>
</protein>
<dbReference type="Proteomes" id="UP001356427">
    <property type="component" value="Unassembled WGS sequence"/>
</dbReference>